<dbReference type="InterPro" id="IPR036812">
    <property type="entry name" value="NAD(P)_OxRdtase_dom_sf"/>
</dbReference>
<dbReference type="FunFam" id="3.20.20.100:FF:000005">
    <property type="entry name" value="NADP(H)-dependent aldo-keto reductase"/>
    <property type="match status" value="1"/>
</dbReference>
<evidence type="ECO:0000256" key="2">
    <source>
        <dbReference type="ARBA" id="ARBA00023002"/>
    </source>
</evidence>
<proteinExistence type="inferred from homology"/>
<name>A0AAE3XPH7_9BACT</name>
<evidence type="ECO:0000256" key="1">
    <source>
        <dbReference type="ARBA" id="ARBA00022857"/>
    </source>
</evidence>
<dbReference type="InterPro" id="IPR050523">
    <property type="entry name" value="AKR_Detox_Biosynth"/>
</dbReference>
<dbReference type="Proteomes" id="UP001185092">
    <property type="component" value="Unassembled WGS sequence"/>
</dbReference>
<evidence type="ECO:0000313" key="6">
    <source>
        <dbReference type="EMBL" id="MDR6239566.1"/>
    </source>
</evidence>
<evidence type="ECO:0000259" key="5">
    <source>
        <dbReference type="Pfam" id="PF00248"/>
    </source>
</evidence>
<accession>A0AAE3XPH7</accession>
<evidence type="ECO:0000256" key="4">
    <source>
        <dbReference type="ARBA" id="ARBA00070119"/>
    </source>
</evidence>
<keyword evidence="1" id="KW-0521">NADP</keyword>
<dbReference type="PANTHER" id="PTHR43364">
    <property type="entry name" value="NADH-SPECIFIC METHYLGLYOXAL REDUCTASE-RELATED"/>
    <property type="match status" value="1"/>
</dbReference>
<dbReference type="RefSeq" id="WP_309939262.1">
    <property type="nucleotide sequence ID" value="NZ_AP025305.1"/>
</dbReference>
<evidence type="ECO:0000256" key="3">
    <source>
        <dbReference type="ARBA" id="ARBA00038157"/>
    </source>
</evidence>
<reference evidence="6" key="1">
    <citation type="submission" date="2023-07" db="EMBL/GenBank/DDBJ databases">
        <title>Genomic Encyclopedia of Type Strains, Phase IV (KMG-IV): sequencing the most valuable type-strain genomes for metagenomic binning, comparative biology and taxonomic classification.</title>
        <authorList>
            <person name="Goeker M."/>
        </authorList>
    </citation>
    <scope>NUCLEOTIDE SEQUENCE</scope>
    <source>
        <strain evidence="6">DSM 26174</strain>
    </source>
</reference>
<dbReference type="CDD" id="cd19094">
    <property type="entry name" value="AKR_Tas-like"/>
    <property type="match status" value="1"/>
</dbReference>
<dbReference type="GO" id="GO:0016491">
    <property type="term" value="F:oxidoreductase activity"/>
    <property type="evidence" value="ECO:0007669"/>
    <property type="project" value="UniProtKB-KW"/>
</dbReference>
<protein>
    <recommendedName>
        <fullName evidence="4">Protein tas</fullName>
    </recommendedName>
</protein>
<feature type="domain" description="NADP-dependent oxidoreductase" evidence="5">
    <location>
        <begin position="15"/>
        <end position="337"/>
    </location>
</feature>
<dbReference type="Pfam" id="PF00248">
    <property type="entry name" value="Aldo_ket_red"/>
    <property type="match status" value="1"/>
</dbReference>
<evidence type="ECO:0000313" key="7">
    <source>
        <dbReference type="Proteomes" id="UP001185092"/>
    </source>
</evidence>
<dbReference type="InterPro" id="IPR023210">
    <property type="entry name" value="NADP_OxRdtase_dom"/>
</dbReference>
<dbReference type="PANTHER" id="PTHR43364:SF4">
    <property type="entry name" value="NAD(P)-LINKED OXIDOREDUCTASE SUPERFAMILY PROTEIN"/>
    <property type="match status" value="1"/>
</dbReference>
<dbReference type="AlphaFoldDB" id="A0AAE3XPH7"/>
<dbReference type="SUPFAM" id="SSF51430">
    <property type="entry name" value="NAD(P)-linked oxidoreductase"/>
    <property type="match status" value="1"/>
</dbReference>
<keyword evidence="2" id="KW-0560">Oxidoreductase</keyword>
<comment type="similarity">
    <text evidence="3">Belongs to the aldo/keto reductase family. Aldo/keto reductase 2 subfamily.</text>
</comment>
<dbReference type="EMBL" id="JAVDQD010000003">
    <property type="protein sequence ID" value="MDR6239566.1"/>
    <property type="molecule type" value="Genomic_DNA"/>
</dbReference>
<organism evidence="6 7">
    <name type="scientific">Aureibacter tunicatorum</name>
    <dbReference type="NCBI Taxonomy" id="866807"/>
    <lineage>
        <taxon>Bacteria</taxon>
        <taxon>Pseudomonadati</taxon>
        <taxon>Bacteroidota</taxon>
        <taxon>Cytophagia</taxon>
        <taxon>Cytophagales</taxon>
        <taxon>Persicobacteraceae</taxon>
        <taxon>Aureibacter</taxon>
    </lineage>
</organism>
<dbReference type="NCBIfam" id="NF007912">
    <property type="entry name" value="PRK10625.1"/>
    <property type="match status" value="1"/>
</dbReference>
<sequence>MKYSILGNSDLSISKIGLGTMTFGEQNSEAEGHQQINYALSKGVNFIDTAEMYSVPARPETQGRTEEIIGSWIKKHKNLRDDIVLATKATGPNEYFDYIRSGPSYTAKQLKEALHGSLRRLHTGYIDLYQLHWPERKTNFFGKLGYTHESDDVGNELHEVLQTLSSFVKQGKVLHIGLSNETPWGLMKFLELAKTYNLEKVVSIQNPYNFLNRTFEVGLAEISMREKVGLLAYSPLAFGMLTGKYDNGKTPENSRLTLFPKMKRYTNEYINEAAQAYNNLASEFNLTPAQFSLAFVNSREFVASNIIGATTMEQLKENIESIDITLPEEALKKIEELHDRFTYPAP</sequence>
<keyword evidence="7" id="KW-1185">Reference proteome</keyword>
<comment type="caution">
    <text evidence="6">The sequence shown here is derived from an EMBL/GenBank/DDBJ whole genome shotgun (WGS) entry which is preliminary data.</text>
</comment>
<dbReference type="Gene3D" id="3.20.20.100">
    <property type="entry name" value="NADP-dependent oxidoreductase domain"/>
    <property type="match status" value="1"/>
</dbReference>
<gene>
    <name evidence="6" type="ORF">HNQ88_002614</name>
</gene>